<evidence type="ECO:0000313" key="7">
    <source>
        <dbReference type="Proteomes" id="UP000610456"/>
    </source>
</evidence>
<reference evidence="6" key="2">
    <citation type="submission" date="2020-09" db="EMBL/GenBank/DDBJ databases">
        <authorList>
            <person name="Sun Q."/>
            <person name="Kim S."/>
        </authorList>
    </citation>
    <scope>NUCLEOTIDE SEQUENCE</scope>
    <source>
        <strain evidence="6">KCTC 12719</strain>
    </source>
</reference>
<evidence type="ECO:0000256" key="4">
    <source>
        <dbReference type="HAMAP-Rule" id="MF_01401"/>
    </source>
</evidence>
<evidence type="ECO:0000313" key="6">
    <source>
        <dbReference type="EMBL" id="GHA31302.1"/>
    </source>
</evidence>
<comment type="function">
    <text evidence="4">Has an important function as a repair enzyme for proteins that have been inactivated by oxidation. Catalyzes the reversible oxidation-reduction of methionine sulfoxide in proteins to methionine.</text>
</comment>
<dbReference type="Pfam" id="PF01625">
    <property type="entry name" value="PMSR"/>
    <property type="match status" value="1"/>
</dbReference>
<dbReference type="InterPro" id="IPR036509">
    <property type="entry name" value="Met_Sox_Rdtase_MsrA_sf"/>
</dbReference>
<dbReference type="PANTHER" id="PTHR43774">
    <property type="entry name" value="PEPTIDE METHIONINE SULFOXIDE REDUCTASE"/>
    <property type="match status" value="1"/>
</dbReference>
<dbReference type="AlphaFoldDB" id="A0A918SBV0"/>
<evidence type="ECO:0000256" key="2">
    <source>
        <dbReference type="ARBA" id="ARBA00047806"/>
    </source>
</evidence>
<keyword evidence="1 4" id="KW-0560">Oxidoreductase</keyword>
<dbReference type="InterPro" id="IPR002569">
    <property type="entry name" value="Met_Sox_Rdtase_MsrA_dom"/>
</dbReference>
<feature type="active site" evidence="4">
    <location>
        <position position="15"/>
    </location>
</feature>
<evidence type="ECO:0000256" key="3">
    <source>
        <dbReference type="ARBA" id="ARBA00048782"/>
    </source>
</evidence>
<evidence type="ECO:0000256" key="1">
    <source>
        <dbReference type="ARBA" id="ARBA00023002"/>
    </source>
</evidence>
<proteinExistence type="inferred from homology"/>
<dbReference type="Gene3D" id="3.30.1060.10">
    <property type="entry name" value="Peptide methionine sulphoxide reductase MsrA"/>
    <property type="match status" value="1"/>
</dbReference>
<reference evidence="6" key="1">
    <citation type="journal article" date="2014" name="Int. J. Syst. Evol. Microbiol.">
        <title>Complete genome sequence of Corynebacterium casei LMG S-19264T (=DSM 44701T), isolated from a smear-ripened cheese.</title>
        <authorList>
            <consortium name="US DOE Joint Genome Institute (JGI-PGF)"/>
            <person name="Walter F."/>
            <person name="Albersmeier A."/>
            <person name="Kalinowski J."/>
            <person name="Ruckert C."/>
        </authorList>
    </citation>
    <scope>NUCLEOTIDE SEQUENCE</scope>
    <source>
        <strain evidence="6">KCTC 12719</strain>
    </source>
</reference>
<feature type="domain" description="Peptide methionine sulphoxide reductase MsrA" evidence="5">
    <location>
        <begin position="8"/>
        <end position="161"/>
    </location>
</feature>
<protein>
    <recommendedName>
        <fullName evidence="4">Peptide methionine sulfoxide reductase MsrA</fullName>
        <shortName evidence="4">Protein-methionine-S-oxide reductase</shortName>
        <ecNumber evidence="4">1.8.4.11</ecNumber>
    </recommendedName>
    <alternativeName>
        <fullName evidence="4">Peptide-methionine (S)-S-oxide reductase</fullName>
        <shortName evidence="4">Peptide Met(O) reductase</shortName>
    </alternativeName>
</protein>
<comment type="catalytic activity">
    <reaction evidence="2 4">
        <text>L-methionyl-[protein] + [thioredoxin]-disulfide + H2O = L-methionyl-(S)-S-oxide-[protein] + [thioredoxin]-dithiol</text>
        <dbReference type="Rhea" id="RHEA:14217"/>
        <dbReference type="Rhea" id="RHEA-COMP:10698"/>
        <dbReference type="Rhea" id="RHEA-COMP:10700"/>
        <dbReference type="Rhea" id="RHEA-COMP:12313"/>
        <dbReference type="Rhea" id="RHEA-COMP:12315"/>
        <dbReference type="ChEBI" id="CHEBI:15377"/>
        <dbReference type="ChEBI" id="CHEBI:16044"/>
        <dbReference type="ChEBI" id="CHEBI:29950"/>
        <dbReference type="ChEBI" id="CHEBI:44120"/>
        <dbReference type="ChEBI" id="CHEBI:50058"/>
        <dbReference type="EC" id="1.8.4.11"/>
    </reaction>
</comment>
<sequence length="180" mass="20883">MSKEKLEKATFAGGCFWCTEAVFQRVKGVEKVISGFTGGNIKNPPYREVITGRTGHAEAIEIHFDSERISYEDLLKIFFTTHDPTTLNRQQNDLGTQYRSAIFYHSEEQKRLAEKVVNQLKEEEVFSNPIVTEITEAGPFYEAEQEHRDYYNQHRSQPYCQIIIDPKVQKLKQSFADKLK</sequence>
<dbReference type="EC" id="1.8.4.11" evidence="4"/>
<dbReference type="EMBL" id="BMXB01000002">
    <property type="protein sequence ID" value="GHA31302.1"/>
    <property type="molecule type" value="Genomic_DNA"/>
</dbReference>
<comment type="catalytic activity">
    <reaction evidence="3 4">
        <text>[thioredoxin]-disulfide + L-methionine + H2O = L-methionine (S)-S-oxide + [thioredoxin]-dithiol</text>
        <dbReference type="Rhea" id="RHEA:19993"/>
        <dbReference type="Rhea" id="RHEA-COMP:10698"/>
        <dbReference type="Rhea" id="RHEA-COMP:10700"/>
        <dbReference type="ChEBI" id="CHEBI:15377"/>
        <dbReference type="ChEBI" id="CHEBI:29950"/>
        <dbReference type="ChEBI" id="CHEBI:50058"/>
        <dbReference type="ChEBI" id="CHEBI:57844"/>
        <dbReference type="ChEBI" id="CHEBI:58772"/>
        <dbReference type="EC" id="1.8.4.11"/>
    </reaction>
</comment>
<comment type="similarity">
    <text evidence="4">Belongs to the MsrA Met sulfoxide reductase family.</text>
</comment>
<accession>A0A918SBV0</accession>
<dbReference type="GO" id="GO:0008113">
    <property type="term" value="F:peptide-methionine (S)-S-oxide reductase activity"/>
    <property type="evidence" value="ECO:0007669"/>
    <property type="project" value="UniProtKB-UniRule"/>
</dbReference>
<comment type="caution">
    <text evidence="6">The sequence shown here is derived from an EMBL/GenBank/DDBJ whole genome shotgun (WGS) entry which is preliminary data.</text>
</comment>
<dbReference type="HAMAP" id="MF_01401">
    <property type="entry name" value="MsrA"/>
    <property type="match status" value="1"/>
</dbReference>
<organism evidence="6 7">
    <name type="scientific">Salinimicrobium marinum</name>
    <dbReference type="NCBI Taxonomy" id="680283"/>
    <lineage>
        <taxon>Bacteria</taxon>
        <taxon>Pseudomonadati</taxon>
        <taxon>Bacteroidota</taxon>
        <taxon>Flavobacteriia</taxon>
        <taxon>Flavobacteriales</taxon>
        <taxon>Flavobacteriaceae</taxon>
        <taxon>Salinimicrobium</taxon>
    </lineage>
</organism>
<keyword evidence="7" id="KW-1185">Reference proteome</keyword>
<dbReference type="PANTHER" id="PTHR43774:SF1">
    <property type="entry name" value="PEPTIDE METHIONINE SULFOXIDE REDUCTASE MSRA 2"/>
    <property type="match status" value="1"/>
</dbReference>
<dbReference type="SUPFAM" id="SSF55068">
    <property type="entry name" value="Peptide methionine sulfoxide reductase"/>
    <property type="match status" value="1"/>
</dbReference>
<dbReference type="NCBIfam" id="TIGR00401">
    <property type="entry name" value="msrA"/>
    <property type="match status" value="1"/>
</dbReference>
<evidence type="ECO:0000259" key="5">
    <source>
        <dbReference type="Pfam" id="PF01625"/>
    </source>
</evidence>
<dbReference type="Proteomes" id="UP000610456">
    <property type="component" value="Unassembled WGS sequence"/>
</dbReference>
<gene>
    <name evidence="4 6" type="primary">msrA</name>
    <name evidence="6" type="ORF">GCM10007103_11090</name>
</gene>
<dbReference type="RefSeq" id="WP_189603708.1">
    <property type="nucleotide sequence ID" value="NZ_BMXB01000002.1"/>
</dbReference>
<name>A0A918SBV0_9FLAO</name>